<evidence type="ECO:0000313" key="1">
    <source>
        <dbReference type="EMBL" id="KAK4346407.1"/>
    </source>
</evidence>
<name>A0AAE1R926_9SOLA</name>
<dbReference type="Proteomes" id="UP001291623">
    <property type="component" value="Unassembled WGS sequence"/>
</dbReference>
<comment type="caution">
    <text evidence="1">The sequence shown here is derived from an EMBL/GenBank/DDBJ whole genome shotgun (WGS) entry which is preliminary data.</text>
</comment>
<keyword evidence="2" id="KW-1185">Reference proteome</keyword>
<accession>A0AAE1R926</accession>
<dbReference type="EMBL" id="JAVYJV010000018">
    <property type="protein sequence ID" value="KAK4346407.1"/>
    <property type="molecule type" value="Genomic_DNA"/>
</dbReference>
<evidence type="ECO:0000313" key="2">
    <source>
        <dbReference type="Proteomes" id="UP001291623"/>
    </source>
</evidence>
<sequence>MAKDRIPSAAVFPGFAPDYFTGITQTSWRNFWAQHILYAINILVGVLSLDSRASLKKNLSVSRVVQPQNPSRVGKKSVLFGKTELDKERRVLDRNNGHSWAGGFEGPPPQFAAPKRDLDLNIPFEQTKTLMKNVRSWYKMLYVIASVSRREEKLLDSGVEHVIRWVFRYLTHATMIEYSTSVDILFSLLVSPLVVRYISESVEK</sequence>
<dbReference type="AlphaFoldDB" id="A0AAE1R926"/>
<reference evidence="1" key="1">
    <citation type="submission" date="2023-12" db="EMBL/GenBank/DDBJ databases">
        <title>Genome assembly of Anisodus tanguticus.</title>
        <authorList>
            <person name="Wang Y.-J."/>
        </authorList>
    </citation>
    <scope>NUCLEOTIDE SEQUENCE</scope>
    <source>
        <strain evidence="1">KB-2021</strain>
        <tissue evidence="1">Leaf</tissue>
    </source>
</reference>
<proteinExistence type="predicted"/>
<protein>
    <submittedName>
        <fullName evidence="1">Uncharacterized protein</fullName>
    </submittedName>
</protein>
<organism evidence="1 2">
    <name type="scientific">Anisodus tanguticus</name>
    <dbReference type="NCBI Taxonomy" id="243964"/>
    <lineage>
        <taxon>Eukaryota</taxon>
        <taxon>Viridiplantae</taxon>
        <taxon>Streptophyta</taxon>
        <taxon>Embryophyta</taxon>
        <taxon>Tracheophyta</taxon>
        <taxon>Spermatophyta</taxon>
        <taxon>Magnoliopsida</taxon>
        <taxon>eudicotyledons</taxon>
        <taxon>Gunneridae</taxon>
        <taxon>Pentapetalae</taxon>
        <taxon>asterids</taxon>
        <taxon>lamiids</taxon>
        <taxon>Solanales</taxon>
        <taxon>Solanaceae</taxon>
        <taxon>Solanoideae</taxon>
        <taxon>Hyoscyameae</taxon>
        <taxon>Anisodus</taxon>
    </lineage>
</organism>
<gene>
    <name evidence="1" type="ORF">RND71_032746</name>
</gene>